<evidence type="ECO:0000313" key="2">
    <source>
        <dbReference type="Proteomes" id="UP000245626"/>
    </source>
</evidence>
<proteinExistence type="predicted"/>
<evidence type="ECO:0000313" key="1">
    <source>
        <dbReference type="EMBL" id="PWN53263.1"/>
    </source>
</evidence>
<protein>
    <submittedName>
        <fullName evidence="1">Uncharacterized protein</fullName>
    </submittedName>
</protein>
<gene>
    <name evidence="1" type="ORF">IE53DRAFT_366478</name>
</gene>
<organism evidence="1 2">
    <name type="scientific">Violaceomyces palustris</name>
    <dbReference type="NCBI Taxonomy" id="1673888"/>
    <lineage>
        <taxon>Eukaryota</taxon>
        <taxon>Fungi</taxon>
        <taxon>Dikarya</taxon>
        <taxon>Basidiomycota</taxon>
        <taxon>Ustilaginomycotina</taxon>
        <taxon>Ustilaginomycetes</taxon>
        <taxon>Violaceomycetales</taxon>
        <taxon>Violaceomycetaceae</taxon>
        <taxon>Violaceomyces</taxon>
    </lineage>
</organism>
<dbReference type="EMBL" id="KZ819733">
    <property type="protein sequence ID" value="PWN53263.1"/>
    <property type="molecule type" value="Genomic_DNA"/>
</dbReference>
<sequence>MAPNGVKYSAAAAQRARSFTELLDPSDLMPGHTISDLYSLRHLSLQGGIPESPSWLRSQAWKVLLGYLPPEKKEWQATLDKRRREYYQFLSDLLPEDGPKATALPGDLSERDSLLDQIYKDLARSRKNSFAFYQSEVKPSSGCPLAPLPQNEDPHSDPNSDPHSLPTRRGADGRTVKRLGQRQALLWRLAEVNADFATSIGYGGSLELRVESHRVSASATQPMPNGNQGEGTSAMAKGKRREQLHPGSPNPTSMNESSDAVDESESFLPQEPGHLSPVEAPMSPPIYLSPPSPGSTSATLAKQAFTDEDGSSDPGQATHDQATPRPGESYGQQREHPPVQIVDRNWHSLLRILYIYALLNPSVGYIQGMNEALFVLFYTFGTAGPFSTGEQATDPTEAEAGDTTQGLASPSRRDYDKDDLVEGPCVHAEADAFWCFSALIGEVRELYEFEGIDHALAGLRISNVRPNAEGSLSSSGMAGALKKLSLRLKWLDLELWKDLRNFNLDPRQPYYSFRWLACLVSTELSLPSVQRVWDALLSEQELATSASSGTAKIEFLIDICCALLINVRGRLPHQGEGGEDAEDGFSHGMHLLQSYPDDDIGPILEMAILFRQRRLASDLTGDGPPLEDDEEVTRSPQTLGNVRSRAANAWRGWANTAQQLRSPGNPETANDESGSQTGKVSWFGTVGRTFSGGSQASADHSRENPNNELNLAVGTPQRAPVTRAFQRYAEALQSSDAAANLSKASTNLTAKAMASFGGSREPSPAPEGGVQPASPFNAARMPSFGSVGTGFFKKVRSTSSSNRTVGASSSPRTPDMTRWSRDTMPDFPLPNVVDSPPGRMEYNEHHFRNSMSFTRRFASTASPTASDAQSEGGSSMSSFPLPSLRAAAKLGILPRQKESPGSVRAVGPKPLLLTGSARPPREGSSSSSSYQSVDEPSRKVSSGPLAAGTGPNSRATSQTGGSSIAGSFSGRSSRSPSEHGSSGTPEESPHTTLTGHELSNLPPLPSLSGASARNGLPPSPLIGTTVSPASGPIGLQGNGKDGKVPAGAFAKVRAAAEGRTDGNTPIPSSLNFGEASSSSNIPLVSSSSIGIRSRANIRKGSSGASTIASRRDSDTDALSSMESRVASSRSSTRGTSVTSQTIGLGMSDLPDLIPRRESSKNWSRPSSKTEAEMGHLESLEKSRYSLREGSRQEEAPLAPGEISATWPAQDDDHLPASACETPTSLSDVRKYTLTDEPARLGGDEALESLRRDYPATFIPDTSTLTSSPKKGRLGRARGASIVRSKRITKQRTGSSSSAATNTSTTSSSKRSTIRDQAGSSQRKGSFRDGLNLDLPKPLMDDMSAPPSPGSAAGQSFSTEELLDKMHTSEASSTSEGLAEISSSSFPNLGIDTRKAQVIYRFSERERANVSTTAESLASFPGELYDPVATTTNPSSRARRDVTADGVSSSARDSQSLDFDLSAYQQEDYEAAYDQGDVYGQDLLRDDMFAASNNVDSFGDARRDHHGVNKGVQVLRDESSSTRGQVALAAIGQALAFPDSDSEVGEDSSSQYL</sequence>
<name>A0ACD0P558_9BASI</name>
<reference evidence="1 2" key="1">
    <citation type="journal article" date="2018" name="Mol. Biol. Evol.">
        <title>Broad Genomic Sampling Reveals a Smut Pathogenic Ancestry of the Fungal Clade Ustilaginomycotina.</title>
        <authorList>
            <person name="Kijpornyongpan T."/>
            <person name="Mondo S.J."/>
            <person name="Barry K."/>
            <person name="Sandor L."/>
            <person name="Lee J."/>
            <person name="Lipzen A."/>
            <person name="Pangilinan J."/>
            <person name="LaButti K."/>
            <person name="Hainaut M."/>
            <person name="Henrissat B."/>
            <person name="Grigoriev I.V."/>
            <person name="Spatafora J.W."/>
            <person name="Aime M.C."/>
        </authorList>
    </citation>
    <scope>NUCLEOTIDE SEQUENCE [LARGE SCALE GENOMIC DNA]</scope>
    <source>
        <strain evidence="1 2">SA 807</strain>
    </source>
</reference>
<keyword evidence="2" id="KW-1185">Reference proteome</keyword>
<dbReference type="Proteomes" id="UP000245626">
    <property type="component" value="Unassembled WGS sequence"/>
</dbReference>
<accession>A0ACD0P558</accession>